<dbReference type="AlphaFoldDB" id="A0A392PIX4"/>
<dbReference type="Proteomes" id="UP000265520">
    <property type="component" value="Unassembled WGS sequence"/>
</dbReference>
<keyword evidence="2" id="KW-1185">Reference proteome</keyword>
<evidence type="ECO:0000313" key="1">
    <source>
        <dbReference type="EMBL" id="MCI11430.1"/>
    </source>
</evidence>
<reference evidence="1 2" key="1">
    <citation type="journal article" date="2018" name="Front. Plant Sci.">
        <title>Red Clover (Trifolium pratense) and Zigzag Clover (T. medium) - A Picture of Genomic Similarities and Differences.</title>
        <authorList>
            <person name="Dluhosova J."/>
            <person name="Istvanek J."/>
            <person name="Nedelnik J."/>
            <person name="Repkova J."/>
        </authorList>
    </citation>
    <scope>NUCLEOTIDE SEQUENCE [LARGE SCALE GENOMIC DNA]</scope>
    <source>
        <strain evidence="2">cv. 10/8</strain>
        <tissue evidence="1">Leaf</tissue>
    </source>
</reference>
<proteinExistence type="predicted"/>
<protein>
    <submittedName>
        <fullName evidence="1">Uncharacterized protein</fullName>
    </submittedName>
</protein>
<organism evidence="1 2">
    <name type="scientific">Trifolium medium</name>
    <dbReference type="NCBI Taxonomy" id="97028"/>
    <lineage>
        <taxon>Eukaryota</taxon>
        <taxon>Viridiplantae</taxon>
        <taxon>Streptophyta</taxon>
        <taxon>Embryophyta</taxon>
        <taxon>Tracheophyta</taxon>
        <taxon>Spermatophyta</taxon>
        <taxon>Magnoliopsida</taxon>
        <taxon>eudicotyledons</taxon>
        <taxon>Gunneridae</taxon>
        <taxon>Pentapetalae</taxon>
        <taxon>rosids</taxon>
        <taxon>fabids</taxon>
        <taxon>Fabales</taxon>
        <taxon>Fabaceae</taxon>
        <taxon>Papilionoideae</taxon>
        <taxon>50 kb inversion clade</taxon>
        <taxon>NPAAA clade</taxon>
        <taxon>Hologalegina</taxon>
        <taxon>IRL clade</taxon>
        <taxon>Trifolieae</taxon>
        <taxon>Trifolium</taxon>
    </lineage>
</organism>
<comment type="caution">
    <text evidence="1">The sequence shown here is derived from an EMBL/GenBank/DDBJ whole genome shotgun (WGS) entry which is preliminary data.</text>
</comment>
<dbReference type="EMBL" id="LXQA010080128">
    <property type="protein sequence ID" value="MCI11430.1"/>
    <property type="molecule type" value="Genomic_DNA"/>
</dbReference>
<evidence type="ECO:0000313" key="2">
    <source>
        <dbReference type="Proteomes" id="UP000265520"/>
    </source>
</evidence>
<feature type="non-terminal residue" evidence="1">
    <location>
        <position position="105"/>
    </location>
</feature>
<accession>A0A392PIX4</accession>
<sequence>MREEDAIEGAIQAKLKLNQGHKGKKKMAQWNNFRKGKSSNKWSKANNPPCHIAKFCKNGEQPQVEAQVADQNEEEDYLFATFTIGNGVVPELLKARELLMLKLSQ</sequence>
<name>A0A392PIX4_9FABA</name>